<evidence type="ECO:0000313" key="1">
    <source>
        <dbReference type="EMBL" id="EDO62282.1"/>
    </source>
</evidence>
<organism evidence="1 2">
    <name type="scientific">[Clostridium] leptum DSM 753</name>
    <dbReference type="NCBI Taxonomy" id="428125"/>
    <lineage>
        <taxon>Bacteria</taxon>
        <taxon>Bacillati</taxon>
        <taxon>Bacillota</taxon>
        <taxon>Clostridia</taxon>
        <taxon>Eubacteriales</taxon>
        <taxon>Oscillospiraceae</taxon>
        <taxon>Oscillospiraceae incertae sedis</taxon>
    </lineage>
</organism>
<protein>
    <submittedName>
        <fullName evidence="1">Uncharacterized protein</fullName>
    </submittedName>
</protein>
<dbReference type="AlphaFoldDB" id="A7VRG0"/>
<accession>A7VRG0</accession>
<gene>
    <name evidence="1" type="ORF">CLOLEP_01143</name>
</gene>
<name>A7VRG0_9FIRM</name>
<dbReference type="EMBL" id="ABCB02000016">
    <property type="protein sequence ID" value="EDO62282.1"/>
    <property type="molecule type" value="Genomic_DNA"/>
</dbReference>
<dbReference type="HOGENOM" id="CLU_3182077_0_0_9"/>
<reference evidence="1 2" key="1">
    <citation type="submission" date="2007-08" db="EMBL/GenBank/DDBJ databases">
        <title>Draft genome sequence of Clostridium leptum (DSM 753).</title>
        <authorList>
            <person name="Sudarsanam P."/>
            <person name="Ley R."/>
            <person name="Guruge J."/>
            <person name="Turnbaugh P.J."/>
            <person name="Mahowald M."/>
            <person name="Liep D."/>
            <person name="Gordon J."/>
        </authorList>
    </citation>
    <scope>NUCLEOTIDE SEQUENCE [LARGE SCALE GENOMIC DNA]</scope>
    <source>
        <strain evidence="1 2">DSM 753</strain>
    </source>
</reference>
<reference evidence="1 2" key="2">
    <citation type="submission" date="2007-08" db="EMBL/GenBank/DDBJ databases">
        <authorList>
            <person name="Fulton L."/>
            <person name="Clifton S."/>
            <person name="Fulton B."/>
            <person name="Xu J."/>
            <person name="Minx P."/>
            <person name="Pepin K.H."/>
            <person name="Johnson M."/>
            <person name="Thiruvilangam P."/>
            <person name="Bhonagiri V."/>
            <person name="Nash W.E."/>
            <person name="Wang C."/>
            <person name="Mardis E.R."/>
            <person name="Wilson R.K."/>
        </authorList>
    </citation>
    <scope>NUCLEOTIDE SEQUENCE [LARGE SCALE GENOMIC DNA]</scope>
    <source>
        <strain evidence="1 2">DSM 753</strain>
    </source>
</reference>
<comment type="caution">
    <text evidence="1">The sequence shown here is derived from an EMBL/GenBank/DDBJ whole genome shotgun (WGS) entry which is preliminary data.</text>
</comment>
<dbReference type="Proteomes" id="UP000003490">
    <property type="component" value="Unassembled WGS sequence"/>
</dbReference>
<sequence length="46" mass="5458">MRYRYYSTFSFRSCFCRVSSLNIYFSIFPSQPETIPEIIAPRPQAS</sequence>
<proteinExistence type="predicted"/>
<evidence type="ECO:0000313" key="2">
    <source>
        <dbReference type="Proteomes" id="UP000003490"/>
    </source>
</evidence>